<keyword evidence="5" id="KW-0812">Transmembrane</keyword>
<dbReference type="GO" id="GO:0048666">
    <property type="term" value="P:neuron development"/>
    <property type="evidence" value="ECO:0007669"/>
    <property type="project" value="TreeGrafter"/>
</dbReference>
<feature type="compositionally biased region" description="Pro residues" evidence="4">
    <location>
        <begin position="51"/>
        <end position="62"/>
    </location>
</feature>
<feature type="region of interest" description="Disordered" evidence="4">
    <location>
        <begin position="45"/>
        <end position="91"/>
    </location>
</feature>
<dbReference type="GO" id="GO:0007165">
    <property type="term" value="P:signal transduction"/>
    <property type="evidence" value="ECO:0007669"/>
    <property type="project" value="InterPro"/>
</dbReference>
<dbReference type="KEGG" id="tng:GSTEN00024410G001"/>
<accession>Q4S402</accession>
<dbReference type="InterPro" id="IPR009471">
    <property type="entry name" value="Ten_N"/>
</dbReference>
<evidence type="ECO:0000313" key="7">
    <source>
        <dbReference type="EMBL" id="CAG04630.1"/>
    </source>
</evidence>
<evidence type="ECO:0000256" key="2">
    <source>
        <dbReference type="ARBA" id="ARBA00022737"/>
    </source>
</evidence>
<evidence type="ECO:0000256" key="1">
    <source>
        <dbReference type="ARBA" id="ARBA00022536"/>
    </source>
</evidence>
<name>Q4S402_TETNG</name>
<protein>
    <submittedName>
        <fullName evidence="7">(spotted green pufferfish) hypothetical protein</fullName>
    </submittedName>
</protein>
<keyword evidence="1" id="KW-0245">EGF-like domain</keyword>
<organism evidence="7">
    <name type="scientific">Tetraodon nigroviridis</name>
    <name type="common">Spotted green pufferfish</name>
    <name type="synonym">Chelonodon nigroviridis</name>
    <dbReference type="NCBI Taxonomy" id="99883"/>
    <lineage>
        <taxon>Eukaryota</taxon>
        <taxon>Metazoa</taxon>
        <taxon>Chordata</taxon>
        <taxon>Craniata</taxon>
        <taxon>Vertebrata</taxon>
        <taxon>Euteleostomi</taxon>
        <taxon>Actinopterygii</taxon>
        <taxon>Neopterygii</taxon>
        <taxon>Teleostei</taxon>
        <taxon>Neoteleostei</taxon>
        <taxon>Acanthomorphata</taxon>
        <taxon>Eupercaria</taxon>
        <taxon>Tetraodontiformes</taxon>
        <taxon>Tetradontoidea</taxon>
        <taxon>Tetraodontidae</taxon>
        <taxon>Tetraodon</taxon>
    </lineage>
</organism>
<dbReference type="PANTHER" id="PTHR11219:SF63">
    <property type="entry name" value="TENEURIN-3 ISOFORM X1"/>
    <property type="match status" value="1"/>
</dbReference>
<dbReference type="InterPro" id="IPR051216">
    <property type="entry name" value="Teneurin"/>
</dbReference>
<reference evidence="7" key="1">
    <citation type="journal article" date="2004" name="Nature">
        <title>Genome duplication in the teleost fish Tetraodon nigroviridis reveals the early vertebrate proto-karyotype.</title>
        <authorList>
            <person name="Jaillon O."/>
            <person name="Aury J.-M."/>
            <person name="Brunet F."/>
            <person name="Petit J.-L."/>
            <person name="Stange-Thomann N."/>
            <person name="Mauceli E."/>
            <person name="Bouneau L."/>
            <person name="Fischer C."/>
            <person name="Ozouf-Costaz C."/>
            <person name="Bernot A."/>
            <person name="Nicaud S."/>
            <person name="Jaffe D."/>
            <person name="Fisher S."/>
            <person name="Lutfalla G."/>
            <person name="Dossat C."/>
            <person name="Segurens B."/>
            <person name="Dasilva C."/>
            <person name="Salanoubat M."/>
            <person name="Levy M."/>
            <person name="Boudet N."/>
            <person name="Castellano S."/>
            <person name="Anthouard V."/>
            <person name="Jubin C."/>
            <person name="Castelli V."/>
            <person name="Katinka M."/>
            <person name="Vacherie B."/>
            <person name="Biemont C."/>
            <person name="Skalli Z."/>
            <person name="Cattolico L."/>
            <person name="Poulain J."/>
            <person name="De Berardinis V."/>
            <person name="Cruaud C."/>
            <person name="Duprat S."/>
            <person name="Brottier P."/>
            <person name="Coutanceau J.-P."/>
            <person name="Gouzy J."/>
            <person name="Parra G."/>
            <person name="Lardier G."/>
            <person name="Chapple C."/>
            <person name="McKernan K.J."/>
            <person name="McEwan P."/>
            <person name="Bosak S."/>
            <person name="Kellis M."/>
            <person name="Volff J.-N."/>
            <person name="Guigo R."/>
            <person name="Zody M.C."/>
            <person name="Mesirov J."/>
            <person name="Lindblad-Toh K."/>
            <person name="Birren B."/>
            <person name="Nusbaum C."/>
            <person name="Kahn D."/>
            <person name="Robinson-Rechavi M."/>
            <person name="Laudet V."/>
            <person name="Schachter V."/>
            <person name="Quetier F."/>
            <person name="Saurin W."/>
            <person name="Scarpelli C."/>
            <person name="Wincker P."/>
            <person name="Lander E.S."/>
            <person name="Weissenbach J."/>
            <person name="Roest Crollius H."/>
        </authorList>
    </citation>
    <scope>NUCLEOTIDE SEQUENCE [LARGE SCALE GENOMIC DNA]</scope>
</reference>
<keyword evidence="2" id="KW-0677">Repeat</keyword>
<evidence type="ECO:0000259" key="6">
    <source>
        <dbReference type="PROSITE" id="PS51361"/>
    </source>
</evidence>
<dbReference type="GO" id="GO:0042803">
    <property type="term" value="F:protein homodimerization activity"/>
    <property type="evidence" value="ECO:0007669"/>
    <property type="project" value="TreeGrafter"/>
</dbReference>
<dbReference type="GO" id="GO:0046982">
    <property type="term" value="F:protein heterodimerization activity"/>
    <property type="evidence" value="ECO:0007669"/>
    <property type="project" value="TreeGrafter"/>
</dbReference>
<dbReference type="PROSITE" id="PS51361">
    <property type="entry name" value="TENEURIN_N"/>
    <property type="match status" value="1"/>
</dbReference>
<reference evidence="7" key="2">
    <citation type="submission" date="2004-02" db="EMBL/GenBank/DDBJ databases">
        <authorList>
            <consortium name="Genoscope"/>
            <consortium name="Whitehead Institute Centre for Genome Research"/>
        </authorList>
    </citation>
    <scope>NUCLEOTIDE SEQUENCE</scope>
</reference>
<feature type="transmembrane region" description="Helical" evidence="5">
    <location>
        <begin position="211"/>
        <end position="234"/>
    </location>
</feature>
<keyword evidence="3" id="KW-1015">Disulfide bond</keyword>
<dbReference type="GO" id="GO:0016020">
    <property type="term" value="C:membrane"/>
    <property type="evidence" value="ECO:0007669"/>
    <property type="project" value="InterPro"/>
</dbReference>
<gene>
    <name evidence="7" type="ORF">GSTENG00024410001</name>
</gene>
<feature type="compositionally biased region" description="Polar residues" evidence="4">
    <location>
        <begin position="67"/>
        <end position="82"/>
    </location>
</feature>
<sequence>MPLLVVFAFLDHSSGSSSLHTSDAQIEMTKYVCYQPNFPCFSPGDHLSSQPGPPPLPPAPPPHRQHPSITSLSRSSLANQRSPSPPPTAGLAADLQSTAECVQLQDSWVLGSNVALESSWMYPLRILSKLHFVCFCTIVARSSCVSLFCRHFLFKTGTGSTPFFGAAAPGYTMATGTVYSTPARPLPRNTLSRGAFKFKKSPKYCSWKCTALAAVGIAVVLSIVLCYCIAMHLFGLNWQLQELDNQQAFENGGTGKSGTTQSGIVTALAADGRSSIFHQENNSLDIGQVDVGKRVGQNVPPGVFWRSQLRLEQPCFLKFNISVQKNALIGIYGRKGLAPTHTQYDFVELLDGSRLIAKEHRTPSELDHPVLVHQAGFIQYLDSGVWHLAFYNDGRNVEAVSYNT</sequence>
<evidence type="ECO:0000256" key="5">
    <source>
        <dbReference type="SAM" id="Phobius"/>
    </source>
</evidence>
<dbReference type="InterPro" id="IPR057629">
    <property type="entry name" value="Teneurin1-4_GBD"/>
</dbReference>
<dbReference type="GO" id="GO:0043005">
    <property type="term" value="C:neuron projection"/>
    <property type="evidence" value="ECO:0007669"/>
    <property type="project" value="TreeGrafter"/>
</dbReference>
<dbReference type="PANTHER" id="PTHR11219">
    <property type="entry name" value="TENEURIN AND N-ACETYLGLUCOSAMINE-1-PHOSPHODIESTER ALPHA-N-ACETYLGLUCOSAMINIDASE"/>
    <property type="match status" value="1"/>
</dbReference>
<dbReference type="EMBL" id="CAAE01014744">
    <property type="protein sequence ID" value="CAG04630.1"/>
    <property type="molecule type" value="Genomic_DNA"/>
</dbReference>
<feature type="non-terminal residue" evidence="7">
    <location>
        <position position="1"/>
    </location>
</feature>
<dbReference type="OrthoDB" id="442731at2759"/>
<proteinExistence type="predicted"/>
<dbReference type="AlphaFoldDB" id="Q4S402"/>
<keyword evidence="5" id="KW-0472">Membrane</keyword>
<comment type="caution">
    <text evidence="7">The sequence shown here is derived from an EMBL/GenBank/DDBJ whole genome shotgun (WGS) entry which is preliminary data.</text>
</comment>
<dbReference type="GO" id="GO:0007157">
    <property type="term" value="P:heterophilic cell-cell adhesion via plasma membrane cell adhesion molecules"/>
    <property type="evidence" value="ECO:0007669"/>
    <property type="project" value="TreeGrafter"/>
</dbReference>
<evidence type="ECO:0000256" key="3">
    <source>
        <dbReference type="ARBA" id="ARBA00023157"/>
    </source>
</evidence>
<dbReference type="Pfam" id="PF23093">
    <property type="entry name" value="GBD_Tenm3"/>
    <property type="match status" value="1"/>
</dbReference>
<dbReference type="Pfam" id="PF06484">
    <property type="entry name" value="Ten_N"/>
    <property type="match status" value="1"/>
</dbReference>
<keyword evidence="5" id="KW-1133">Transmembrane helix</keyword>
<feature type="domain" description="Teneurin N-terminal" evidence="6">
    <location>
        <begin position="1"/>
        <end position="209"/>
    </location>
</feature>
<dbReference type="GO" id="GO:0050839">
    <property type="term" value="F:cell adhesion molecule binding"/>
    <property type="evidence" value="ECO:0007669"/>
    <property type="project" value="TreeGrafter"/>
</dbReference>
<evidence type="ECO:0000256" key="4">
    <source>
        <dbReference type="SAM" id="MobiDB-lite"/>
    </source>
</evidence>